<evidence type="ECO:0000313" key="18">
    <source>
        <dbReference type="EMBL" id="SSW68266.1"/>
    </source>
</evidence>
<dbReference type="InterPro" id="IPR010105">
    <property type="entry name" value="TonB_sidphr_rcpt"/>
</dbReference>
<feature type="domain" description="Secretin/TonB short N-terminal" evidence="17">
    <location>
        <begin position="76"/>
        <end position="127"/>
    </location>
</feature>
<evidence type="ECO:0000259" key="17">
    <source>
        <dbReference type="SMART" id="SM00965"/>
    </source>
</evidence>
<dbReference type="Gene3D" id="2.40.170.20">
    <property type="entry name" value="TonB-dependent receptor, beta-barrel domain"/>
    <property type="match status" value="1"/>
</dbReference>
<evidence type="ECO:0000256" key="9">
    <source>
        <dbReference type="ARBA" id="ARBA00023065"/>
    </source>
</evidence>
<keyword evidence="6 14" id="KW-0812">Transmembrane</keyword>
<reference evidence="18 19" key="1">
    <citation type="submission" date="2018-07" db="EMBL/GenBank/DDBJ databases">
        <authorList>
            <person name="Peeters C."/>
        </authorList>
    </citation>
    <scope>NUCLEOTIDE SEQUENCE [LARGE SCALE GENOMIC DNA]</scope>
    <source>
        <strain evidence="18 19">LMG 30378</strain>
    </source>
</reference>
<dbReference type="Pfam" id="PF00593">
    <property type="entry name" value="TonB_dep_Rec_b-barrel"/>
    <property type="match status" value="1"/>
</dbReference>
<dbReference type="InterPro" id="IPR011662">
    <property type="entry name" value="Secretin/TonB_short_N"/>
</dbReference>
<dbReference type="InterPro" id="IPR000531">
    <property type="entry name" value="Beta-barrel_TonB"/>
</dbReference>
<evidence type="ECO:0000256" key="5">
    <source>
        <dbReference type="ARBA" id="ARBA00022496"/>
    </source>
</evidence>
<dbReference type="InterPro" id="IPR010917">
    <property type="entry name" value="TonB_rcpt_CS"/>
</dbReference>
<dbReference type="PROSITE" id="PS51257">
    <property type="entry name" value="PROKAR_LIPOPROTEIN"/>
    <property type="match status" value="1"/>
</dbReference>
<comment type="similarity">
    <text evidence="2 14 16">Belongs to the TonB-dependent receptor family.</text>
</comment>
<dbReference type="PROSITE" id="PS01156">
    <property type="entry name" value="TONB_DEPENDENT_REC_2"/>
    <property type="match status" value="1"/>
</dbReference>
<keyword evidence="8" id="KW-0408">Iron</keyword>
<sequence>MAHRRLPRRTAGLHPRGRLAHAVQGALIALACSSGALHATASAQTTAAQADGRQAYRIAAGPLDDALANFASAAGVSVTVPPQLVRGRSSADVDGRYTVEEGFARVLAGSGLYVEAVPGGAYVVHRLPDAQGGGVSTLPAVTVTARGLSTEGSHSYAAPGASIMKSAESLRDIPQSVTVVTRQRMDDFNLNSLEDVLSQTTGLSLETLGAGNKLFVARGFEIRNMQVDGVSKGFWGGTSAMGIQPDMAMYDRVEVLRGAAGLLLGNGTPGGTVNFVRKRPLAETYVGVEAQAGSWDHYRTMLDATGPLNADGSLRARAVASYEDRGYYTSKTETRQPFFYGVLEYDITPQTQLTLGGRYQHFRKDGAYWYGGLPSSTDGSDLKLKRSTSFGPSWAYYKAETQEYFAEARHDFNDRWTFKVAGTYQKTQRSDSTLWVRGNADPQTLTGAYLIASATPREQLETKAIDANVTGKFDMFGRKHTVVLGANRLEELGKSANVYDFANRIPLDLSNPHQVGVAEKDLEPNLSDERTVSQGVYGTLRLQVADPVKLVLGGRLSWYDYKDKLAPGSAFKQTREFTPYAGVLVDVTREWTAYASYADIFEPQSNNKTVSGSPLQPAIGSNYELGIKGELLDGRLNTSLAVFYIRQNDRAMVDPDNATGCPGSASGGPCYVNGGKVESKGIETEVNGEIVPGLQAWLGYTYNNQVYLKDRDSTGQATSNEGQAFSSITPRHIFRAGASYRLPGDFNKFTVGAGVTAQSKTGYYSGDIWRQQTGYAIWNAFARYQIDPRWSLSLNVDNLFDRVYYTSPGQNVYGEPRSAMLTLRGQF</sequence>
<dbReference type="PANTHER" id="PTHR32552:SF74">
    <property type="entry name" value="HYDROXAMATE SIDEROPHORE RECEPTOR FHUE"/>
    <property type="match status" value="1"/>
</dbReference>
<dbReference type="EMBL" id="UFQC01000014">
    <property type="protein sequence ID" value="SSW68266.1"/>
    <property type="molecule type" value="Genomic_DNA"/>
</dbReference>
<dbReference type="OrthoDB" id="174652at2"/>
<evidence type="ECO:0000256" key="15">
    <source>
        <dbReference type="PROSITE-ProRule" id="PRU10144"/>
    </source>
</evidence>
<dbReference type="InterPro" id="IPR037066">
    <property type="entry name" value="Plug_dom_sf"/>
</dbReference>
<gene>
    <name evidence="18" type="primary">fptA_6</name>
    <name evidence="18" type="ORF">AVE30378_03002</name>
</gene>
<dbReference type="FunFam" id="2.170.130.10:FF:000010">
    <property type="entry name" value="Ferripyoverdine receptor"/>
    <property type="match status" value="1"/>
</dbReference>
<evidence type="ECO:0000256" key="14">
    <source>
        <dbReference type="PROSITE-ProRule" id="PRU01360"/>
    </source>
</evidence>
<keyword evidence="4 14" id="KW-1134">Transmembrane beta strand</keyword>
<keyword evidence="11 14" id="KW-0472">Membrane</keyword>
<dbReference type="InterPro" id="IPR012910">
    <property type="entry name" value="Plug_dom"/>
</dbReference>
<accession>A0A446CK12</accession>
<keyword evidence="9" id="KW-0406">Ion transport</keyword>
<dbReference type="PROSITE" id="PS52016">
    <property type="entry name" value="TONB_DEPENDENT_REC_3"/>
    <property type="match status" value="1"/>
</dbReference>
<evidence type="ECO:0000256" key="2">
    <source>
        <dbReference type="ARBA" id="ARBA00009810"/>
    </source>
</evidence>
<dbReference type="PANTHER" id="PTHR32552">
    <property type="entry name" value="FERRICHROME IRON RECEPTOR-RELATED"/>
    <property type="match status" value="1"/>
</dbReference>
<dbReference type="CDD" id="cd01347">
    <property type="entry name" value="ligand_gated_channel"/>
    <property type="match status" value="1"/>
</dbReference>
<keyword evidence="12 18" id="KW-0675">Receptor</keyword>
<feature type="short sequence motif" description="TonB C-terminal box" evidence="15">
    <location>
        <begin position="810"/>
        <end position="827"/>
    </location>
</feature>
<dbReference type="Pfam" id="PF07715">
    <property type="entry name" value="Plug"/>
    <property type="match status" value="1"/>
</dbReference>
<evidence type="ECO:0000256" key="6">
    <source>
        <dbReference type="ARBA" id="ARBA00022692"/>
    </source>
</evidence>
<dbReference type="AlphaFoldDB" id="A0A446CK12"/>
<dbReference type="InterPro" id="IPR039426">
    <property type="entry name" value="TonB-dep_rcpt-like"/>
</dbReference>
<dbReference type="NCBIfam" id="TIGR01783">
    <property type="entry name" value="TonB-siderophor"/>
    <property type="match status" value="1"/>
</dbReference>
<dbReference type="GO" id="GO:0038023">
    <property type="term" value="F:signaling receptor activity"/>
    <property type="evidence" value="ECO:0007669"/>
    <property type="project" value="InterPro"/>
</dbReference>
<proteinExistence type="inferred from homology"/>
<evidence type="ECO:0000256" key="8">
    <source>
        <dbReference type="ARBA" id="ARBA00023004"/>
    </source>
</evidence>
<dbReference type="GO" id="GO:0009279">
    <property type="term" value="C:cell outer membrane"/>
    <property type="evidence" value="ECO:0007669"/>
    <property type="project" value="UniProtKB-SubCell"/>
</dbReference>
<comment type="subcellular location">
    <subcellularLocation>
        <location evidence="1 14">Cell outer membrane</location>
        <topology evidence="1 14">Multi-pass membrane protein</topology>
    </subcellularLocation>
</comment>
<evidence type="ECO:0000256" key="7">
    <source>
        <dbReference type="ARBA" id="ARBA00022729"/>
    </source>
</evidence>
<evidence type="ECO:0000256" key="16">
    <source>
        <dbReference type="RuleBase" id="RU003357"/>
    </source>
</evidence>
<dbReference type="Gene3D" id="3.55.50.30">
    <property type="match status" value="1"/>
</dbReference>
<dbReference type="SUPFAM" id="SSF56935">
    <property type="entry name" value="Porins"/>
    <property type="match status" value="1"/>
</dbReference>
<keyword evidence="7" id="KW-0732">Signal</keyword>
<evidence type="ECO:0000256" key="3">
    <source>
        <dbReference type="ARBA" id="ARBA00022448"/>
    </source>
</evidence>
<dbReference type="SMART" id="SM00965">
    <property type="entry name" value="STN"/>
    <property type="match status" value="1"/>
</dbReference>
<organism evidence="18 19">
    <name type="scientific">Achromobacter veterisilvae</name>
    <dbReference type="NCBI Taxonomy" id="2069367"/>
    <lineage>
        <taxon>Bacteria</taxon>
        <taxon>Pseudomonadati</taxon>
        <taxon>Pseudomonadota</taxon>
        <taxon>Betaproteobacteria</taxon>
        <taxon>Burkholderiales</taxon>
        <taxon>Alcaligenaceae</taxon>
        <taxon>Achromobacter</taxon>
    </lineage>
</organism>
<dbReference type="RefSeq" id="WP_129241695.1">
    <property type="nucleotide sequence ID" value="NZ_UFQC01000014.1"/>
</dbReference>
<evidence type="ECO:0000256" key="1">
    <source>
        <dbReference type="ARBA" id="ARBA00004571"/>
    </source>
</evidence>
<dbReference type="GO" id="GO:0015891">
    <property type="term" value="P:siderophore transport"/>
    <property type="evidence" value="ECO:0007669"/>
    <property type="project" value="InterPro"/>
</dbReference>
<evidence type="ECO:0000313" key="19">
    <source>
        <dbReference type="Proteomes" id="UP000289465"/>
    </source>
</evidence>
<dbReference type="GO" id="GO:0015344">
    <property type="term" value="F:siderophore uptake transmembrane transporter activity"/>
    <property type="evidence" value="ECO:0007669"/>
    <property type="project" value="TreeGrafter"/>
</dbReference>
<keyword evidence="3 14" id="KW-0813">Transport</keyword>
<dbReference type="Pfam" id="PF07660">
    <property type="entry name" value="STN"/>
    <property type="match status" value="1"/>
</dbReference>
<keyword evidence="13 14" id="KW-0998">Cell outer membrane</keyword>
<evidence type="ECO:0000256" key="12">
    <source>
        <dbReference type="ARBA" id="ARBA00023170"/>
    </source>
</evidence>
<keyword evidence="5" id="KW-0410">Iron transport</keyword>
<evidence type="ECO:0000256" key="13">
    <source>
        <dbReference type="ARBA" id="ARBA00023237"/>
    </source>
</evidence>
<protein>
    <submittedName>
        <fullName evidence="18">Fe(3+)-pyochelin receptor</fullName>
    </submittedName>
</protein>
<evidence type="ECO:0000256" key="11">
    <source>
        <dbReference type="ARBA" id="ARBA00023136"/>
    </source>
</evidence>
<dbReference type="InterPro" id="IPR036942">
    <property type="entry name" value="Beta-barrel_TonB_sf"/>
</dbReference>
<dbReference type="Gene3D" id="2.170.130.10">
    <property type="entry name" value="TonB-dependent receptor, plug domain"/>
    <property type="match status" value="1"/>
</dbReference>
<evidence type="ECO:0000256" key="4">
    <source>
        <dbReference type="ARBA" id="ARBA00022452"/>
    </source>
</evidence>
<name>A0A446CK12_9BURK</name>
<dbReference type="Proteomes" id="UP000289465">
    <property type="component" value="Unassembled WGS sequence"/>
</dbReference>
<evidence type="ECO:0000256" key="10">
    <source>
        <dbReference type="ARBA" id="ARBA00023077"/>
    </source>
</evidence>
<keyword evidence="10 16" id="KW-0798">TonB box</keyword>